<dbReference type="InterPro" id="IPR003018">
    <property type="entry name" value="GAF"/>
</dbReference>
<dbReference type="Proteomes" id="UP001147148">
    <property type="component" value="Unassembled WGS sequence"/>
</dbReference>
<dbReference type="Gene3D" id="3.30.565.10">
    <property type="entry name" value="Histidine kinase-like ATPase, C-terminal domain"/>
    <property type="match status" value="1"/>
</dbReference>
<evidence type="ECO:0000313" key="16">
    <source>
        <dbReference type="EMBL" id="MDF0479604.1"/>
    </source>
</evidence>
<dbReference type="Pfam" id="PF02518">
    <property type="entry name" value="HATPase_c"/>
    <property type="match status" value="1"/>
</dbReference>
<name>A0ABT5X0T8_9ENTE</name>
<dbReference type="Pfam" id="PF07694">
    <property type="entry name" value="5TM-5TMR_LYT"/>
    <property type="match status" value="1"/>
</dbReference>
<dbReference type="PROSITE" id="PS50109">
    <property type="entry name" value="HIS_KIN"/>
    <property type="match status" value="1"/>
</dbReference>
<feature type="transmembrane region" description="Helical" evidence="14">
    <location>
        <begin position="188"/>
        <end position="208"/>
    </location>
</feature>
<keyword evidence="11 14" id="KW-1133">Transmembrane helix</keyword>
<comment type="caution">
    <text evidence="16">The sequence shown here is derived from an EMBL/GenBank/DDBJ whole genome shotgun (WGS) entry which is preliminary data.</text>
</comment>
<comment type="subcellular location">
    <subcellularLocation>
        <location evidence="2">Cell membrane</location>
        <topology evidence="2">Multi-pass membrane protein</topology>
    </subcellularLocation>
</comment>
<dbReference type="Gene3D" id="3.30.450.40">
    <property type="match status" value="1"/>
</dbReference>
<dbReference type="InterPro" id="IPR036890">
    <property type="entry name" value="HATPase_C_sf"/>
</dbReference>
<feature type="transmembrane region" description="Helical" evidence="14">
    <location>
        <begin position="125"/>
        <end position="145"/>
    </location>
</feature>
<keyword evidence="4" id="KW-1003">Cell membrane</keyword>
<evidence type="ECO:0000256" key="4">
    <source>
        <dbReference type="ARBA" id="ARBA00022475"/>
    </source>
</evidence>
<evidence type="ECO:0000256" key="6">
    <source>
        <dbReference type="ARBA" id="ARBA00022679"/>
    </source>
</evidence>
<sequence>MARINLFIMMMERVGLIILLAFLLVNVNYFKKILLNRRAMRSKILLITVFGVFAVISNLTGIEITDNEVISTSFLTALSENASLANTRTLAIGVSGLTGGPLVGIGVGLIGGLHRFLQGSGSGAFYIISSTLVGVLSGLVGSKFIKKASFPSPLQAAAVGMVMESIQLVFVGLFTSSNLEVGWNLVKFISMPMLLLNSVGTFIFISIITSTLQREEQTKAVQTHDVLELAAKTLPYFRSGLNETSCKEVAEIIKRYTKVDAISMTDTHQILAHVGAGSDHHIPELEVITELSRAALKTGELKIARSQEEIGCNNAHCPLRGAIVIPLISHDKMVGTLKMYFSDASRLTHVEEQLARGLGDIFSTQLELGEAEQQSSLLKDAEIKSLQAQVNPHFFFNAINTISALMRRDVDKARELLLQLSTYFRSNLQGARQVQIPLEKELEHVAAYLSLEQARFPDKYDVELIVEEQLKEVLVPPFAIQILVENAIRHAFGQRAKDNRIVVSIAQHNELLRVQVADNGYGIAPDKLDKVGKEVVVSEKGTGTALENLHRRLVNLYGEQGKLEFKNNTVGGATITITMPLVLEEANDK</sequence>
<proteinExistence type="predicted"/>
<dbReference type="SMART" id="SM00387">
    <property type="entry name" value="HATPase_c"/>
    <property type="match status" value="1"/>
</dbReference>
<keyword evidence="10" id="KW-0067">ATP-binding</keyword>
<dbReference type="SUPFAM" id="SSF55781">
    <property type="entry name" value="GAF domain-like"/>
    <property type="match status" value="1"/>
</dbReference>
<evidence type="ECO:0000256" key="12">
    <source>
        <dbReference type="ARBA" id="ARBA00023012"/>
    </source>
</evidence>
<feature type="transmembrane region" description="Helical" evidence="14">
    <location>
        <begin position="42"/>
        <end position="62"/>
    </location>
</feature>
<dbReference type="Pfam" id="PF13492">
    <property type="entry name" value="GAF_3"/>
    <property type="match status" value="1"/>
</dbReference>
<evidence type="ECO:0000256" key="11">
    <source>
        <dbReference type="ARBA" id="ARBA00022989"/>
    </source>
</evidence>
<evidence type="ECO:0000256" key="10">
    <source>
        <dbReference type="ARBA" id="ARBA00022840"/>
    </source>
</evidence>
<gene>
    <name evidence="16" type="ORF">OL233_04810</name>
</gene>
<evidence type="ECO:0000256" key="14">
    <source>
        <dbReference type="SAM" id="Phobius"/>
    </source>
</evidence>
<keyword evidence="17" id="KW-1185">Reference proteome</keyword>
<dbReference type="PANTHER" id="PTHR34220">
    <property type="entry name" value="SENSOR HISTIDINE KINASE YPDA"/>
    <property type="match status" value="1"/>
</dbReference>
<dbReference type="InterPro" id="IPR029016">
    <property type="entry name" value="GAF-like_dom_sf"/>
</dbReference>
<organism evidence="16 17">
    <name type="scientific">Vagococcus proximus</name>
    <dbReference type="NCBI Taxonomy" id="2991417"/>
    <lineage>
        <taxon>Bacteria</taxon>
        <taxon>Bacillati</taxon>
        <taxon>Bacillota</taxon>
        <taxon>Bacilli</taxon>
        <taxon>Lactobacillales</taxon>
        <taxon>Enterococcaceae</taxon>
        <taxon>Vagococcus</taxon>
    </lineage>
</organism>
<dbReference type="EMBL" id="JAPDSH010000003">
    <property type="protein sequence ID" value="MDF0479604.1"/>
    <property type="molecule type" value="Genomic_DNA"/>
</dbReference>
<evidence type="ECO:0000313" key="17">
    <source>
        <dbReference type="Proteomes" id="UP001147148"/>
    </source>
</evidence>
<feature type="transmembrane region" description="Helical" evidence="14">
    <location>
        <begin position="6"/>
        <end position="30"/>
    </location>
</feature>
<dbReference type="RefSeq" id="WP_275471238.1">
    <property type="nucleotide sequence ID" value="NZ_JAPDSH010000003.1"/>
</dbReference>
<dbReference type="InterPro" id="IPR050640">
    <property type="entry name" value="Bact_2-comp_sensor_kinase"/>
</dbReference>
<keyword evidence="6" id="KW-0808">Transferase</keyword>
<dbReference type="InterPro" id="IPR005467">
    <property type="entry name" value="His_kinase_dom"/>
</dbReference>
<keyword evidence="7 14" id="KW-0812">Transmembrane</keyword>
<protein>
    <recommendedName>
        <fullName evidence="3">histidine kinase</fullName>
        <ecNumber evidence="3">2.7.13.3</ecNumber>
    </recommendedName>
</protein>
<reference evidence="16" key="1">
    <citation type="submission" date="2022-10" db="EMBL/GenBank/DDBJ databases">
        <title>Vagococcus sp. isolated from poultry meat.</title>
        <authorList>
            <person name="Johansson P."/>
            <person name="Bjorkroth J."/>
        </authorList>
    </citation>
    <scope>NUCLEOTIDE SEQUENCE</scope>
    <source>
        <strain evidence="16">PNs007</strain>
    </source>
</reference>
<evidence type="ECO:0000256" key="1">
    <source>
        <dbReference type="ARBA" id="ARBA00000085"/>
    </source>
</evidence>
<keyword evidence="12" id="KW-0902">Two-component regulatory system</keyword>
<keyword evidence="8" id="KW-0547">Nucleotide-binding</keyword>
<evidence type="ECO:0000256" key="3">
    <source>
        <dbReference type="ARBA" id="ARBA00012438"/>
    </source>
</evidence>
<dbReference type="Pfam" id="PF06580">
    <property type="entry name" value="His_kinase"/>
    <property type="match status" value="1"/>
</dbReference>
<dbReference type="InterPro" id="IPR011620">
    <property type="entry name" value="Sig_transdc_His_kinase_LytS_TM"/>
</dbReference>
<dbReference type="PANTHER" id="PTHR34220:SF7">
    <property type="entry name" value="SENSOR HISTIDINE KINASE YPDA"/>
    <property type="match status" value="1"/>
</dbReference>
<feature type="domain" description="Histidine kinase" evidence="15">
    <location>
        <begin position="483"/>
        <end position="583"/>
    </location>
</feature>
<feature type="transmembrane region" description="Helical" evidence="14">
    <location>
        <begin position="90"/>
        <end position="113"/>
    </location>
</feature>
<evidence type="ECO:0000256" key="8">
    <source>
        <dbReference type="ARBA" id="ARBA00022741"/>
    </source>
</evidence>
<evidence type="ECO:0000256" key="9">
    <source>
        <dbReference type="ARBA" id="ARBA00022777"/>
    </source>
</evidence>
<comment type="catalytic activity">
    <reaction evidence="1">
        <text>ATP + protein L-histidine = ADP + protein N-phospho-L-histidine.</text>
        <dbReference type="EC" id="2.7.13.3"/>
    </reaction>
</comment>
<feature type="transmembrane region" description="Helical" evidence="14">
    <location>
        <begin position="157"/>
        <end position="176"/>
    </location>
</feature>
<keyword evidence="9 16" id="KW-0418">Kinase</keyword>
<dbReference type="SUPFAM" id="SSF55874">
    <property type="entry name" value="ATPase domain of HSP90 chaperone/DNA topoisomerase II/histidine kinase"/>
    <property type="match status" value="1"/>
</dbReference>
<evidence type="ECO:0000256" key="13">
    <source>
        <dbReference type="ARBA" id="ARBA00023136"/>
    </source>
</evidence>
<evidence type="ECO:0000256" key="2">
    <source>
        <dbReference type="ARBA" id="ARBA00004651"/>
    </source>
</evidence>
<dbReference type="EC" id="2.7.13.3" evidence="3"/>
<accession>A0ABT5X0T8</accession>
<dbReference type="InterPro" id="IPR003594">
    <property type="entry name" value="HATPase_dom"/>
</dbReference>
<dbReference type="InterPro" id="IPR010559">
    <property type="entry name" value="Sig_transdc_His_kin_internal"/>
</dbReference>
<keyword evidence="13 14" id="KW-0472">Membrane</keyword>
<evidence type="ECO:0000256" key="7">
    <source>
        <dbReference type="ARBA" id="ARBA00022692"/>
    </source>
</evidence>
<dbReference type="SMART" id="SM00065">
    <property type="entry name" value="GAF"/>
    <property type="match status" value="1"/>
</dbReference>
<evidence type="ECO:0000256" key="5">
    <source>
        <dbReference type="ARBA" id="ARBA00022553"/>
    </source>
</evidence>
<dbReference type="GO" id="GO:0016301">
    <property type="term" value="F:kinase activity"/>
    <property type="evidence" value="ECO:0007669"/>
    <property type="project" value="UniProtKB-KW"/>
</dbReference>
<keyword evidence="5" id="KW-0597">Phosphoprotein</keyword>
<evidence type="ECO:0000259" key="15">
    <source>
        <dbReference type="PROSITE" id="PS50109"/>
    </source>
</evidence>